<dbReference type="GO" id="GO:0008073">
    <property type="term" value="F:ornithine decarboxylase inhibitor activity"/>
    <property type="evidence" value="ECO:0007669"/>
    <property type="project" value="InterPro"/>
</dbReference>
<evidence type="ECO:0000256" key="2">
    <source>
        <dbReference type="ARBA" id="ARBA00022758"/>
    </source>
</evidence>
<evidence type="ECO:0000313" key="9">
    <source>
        <dbReference type="EMBL" id="CAF3633914.1"/>
    </source>
</evidence>
<dbReference type="Proteomes" id="UP000681722">
    <property type="component" value="Unassembled WGS sequence"/>
</dbReference>
<evidence type="ECO:0000313" key="11">
    <source>
        <dbReference type="Proteomes" id="UP000663829"/>
    </source>
</evidence>
<dbReference type="EMBL" id="CAJNOQ010002214">
    <property type="protein sequence ID" value="CAF0945466.1"/>
    <property type="molecule type" value="Genomic_DNA"/>
</dbReference>
<dbReference type="GO" id="GO:0075523">
    <property type="term" value="P:viral translational frameshifting"/>
    <property type="evidence" value="ECO:0007669"/>
    <property type="project" value="UniProtKB-KW"/>
</dbReference>
<evidence type="ECO:0000256" key="3">
    <source>
        <dbReference type="RuleBase" id="RU003496"/>
    </source>
</evidence>
<comment type="caution">
    <text evidence="8">The sequence shown here is derived from an EMBL/GenBank/DDBJ whole genome shotgun (WGS) entry which is preliminary data.</text>
</comment>
<keyword evidence="11" id="KW-1185">Reference proteome</keyword>
<protein>
    <recommendedName>
        <fullName evidence="3">Synaptosomal-associated protein</fullName>
    </recommendedName>
</protein>
<dbReference type="Pfam" id="PF02100">
    <property type="entry name" value="ODC_AZ"/>
    <property type="match status" value="1"/>
</dbReference>
<dbReference type="Gene3D" id="3.40.630.60">
    <property type="match status" value="1"/>
</dbReference>
<proteinExistence type="inferred from homology"/>
<sequence>MISLCIQIPKCFKTLQKYKICNQQKSFSFEEQLDNIDERMDRINEDMRAAEKNLEGLERCCGLCVLPWKRSKNIEKSAAYSATWQSNDDGKVNSSGPRQIVNQNDTGPTSGYITRITNDAREDEMEGNLQQVTTMIGNLRNMAVDMGNEVSNQNNQAERILKKKFCNETPGTNEIKEEHLKTFKDQHNIGWTTTFCNDRLYIEIPLHLAEGTKENFINMLEFAEGTLECKYVFIYFEKNRDDRASLVRTFMFLGFHILSPDNCLAPNLPNYLFMIYTND</sequence>
<gene>
    <name evidence="8" type="ORF">GPM918_LOCUS10947</name>
    <name evidence="7" type="ORF">OVA965_LOCUS7022</name>
    <name evidence="10" type="ORF">SRO942_LOCUS10948</name>
    <name evidence="9" type="ORF">TMI583_LOCUS7018</name>
</gene>
<feature type="domain" description="T-SNARE coiled-coil homology" evidence="6">
    <location>
        <begin position="119"/>
        <end position="160"/>
    </location>
</feature>
<dbReference type="Proteomes" id="UP000663829">
    <property type="component" value="Unassembled WGS sequence"/>
</dbReference>
<dbReference type="PROSITE" id="PS50192">
    <property type="entry name" value="T_SNARE"/>
    <property type="match status" value="1"/>
</dbReference>
<accession>A0A814CJP4</accession>
<dbReference type="InterPro" id="IPR038581">
    <property type="entry name" value="ODC_AZ_sf"/>
</dbReference>
<dbReference type="Proteomes" id="UP000682733">
    <property type="component" value="Unassembled WGS sequence"/>
</dbReference>
<keyword evidence="2" id="KW-0688">Ribosomal frameshifting</keyword>
<dbReference type="GO" id="GO:0005634">
    <property type="term" value="C:nucleus"/>
    <property type="evidence" value="ECO:0007669"/>
    <property type="project" value="TreeGrafter"/>
</dbReference>
<dbReference type="InterPro" id="IPR000928">
    <property type="entry name" value="SNAP-25_dom"/>
</dbReference>
<evidence type="ECO:0000313" key="10">
    <source>
        <dbReference type="EMBL" id="CAF3721652.1"/>
    </source>
</evidence>
<name>A0A814CJP4_9BILA</name>
<dbReference type="SUPFAM" id="SSF58038">
    <property type="entry name" value="SNARE fusion complex"/>
    <property type="match status" value="1"/>
</dbReference>
<dbReference type="InterPro" id="IPR016181">
    <property type="entry name" value="Acyl_CoA_acyltransferase"/>
</dbReference>
<organism evidence="8 11">
    <name type="scientific">Didymodactylos carnosus</name>
    <dbReference type="NCBI Taxonomy" id="1234261"/>
    <lineage>
        <taxon>Eukaryota</taxon>
        <taxon>Metazoa</taxon>
        <taxon>Spiralia</taxon>
        <taxon>Gnathifera</taxon>
        <taxon>Rotifera</taxon>
        <taxon>Eurotatoria</taxon>
        <taxon>Bdelloidea</taxon>
        <taxon>Philodinida</taxon>
        <taxon>Philodinidae</taxon>
        <taxon>Didymodactylos</taxon>
    </lineage>
</organism>
<comment type="similarity">
    <text evidence="3">Belongs to the SNAP-25 family.</text>
</comment>
<dbReference type="Proteomes" id="UP000677228">
    <property type="component" value="Unassembled WGS sequence"/>
</dbReference>
<dbReference type="GO" id="GO:0005737">
    <property type="term" value="C:cytoplasm"/>
    <property type="evidence" value="ECO:0007669"/>
    <property type="project" value="TreeGrafter"/>
</dbReference>
<reference evidence="8" key="1">
    <citation type="submission" date="2021-02" db="EMBL/GenBank/DDBJ databases">
        <authorList>
            <person name="Nowell W R."/>
        </authorList>
    </citation>
    <scope>NUCLEOTIDE SEQUENCE</scope>
</reference>
<evidence type="ECO:0000256" key="4">
    <source>
        <dbReference type="SAM" id="Coils"/>
    </source>
</evidence>
<feature type="region of interest" description="Disordered" evidence="5">
    <location>
        <begin position="86"/>
        <end position="110"/>
    </location>
</feature>
<dbReference type="Gene3D" id="1.20.5.110">
    <property type="match status" value="2"/>
</dbReference>
<dbReference type="EMBL" id="CAJOBA010002187">
    <property type="protein sequence ID" value="CAF3633914.1"/>
    <property type="molecule type" value="Genomic_DNA"/>
</dbReference>
<evidence type="ECO:0000256" key="1">
    <source>
        <dbReference type="ARBA" id="ARBA00008796"/>
    </source>
</evidence>
<evidence type="ECO:0000313" key="8">
    <source>
        <dbReference type="EMBL" id="CAF0945466.1"/>
    </source>
</evidence>
<dbReference type="EMBL" id="CAJNOK010002187">
    <property type="protein sequence ID" value="CAF0848624.1"/>
    <property type="molecule type" value="Genomic_DNA"/>
</dbReference>
<dbReference type="SMART" id="SM00397">
    <property type="entry name" value="t_SNARE"/>
    <property type="match status" value="1"/>
</dbReference>
<feature type="coiled-coil region" evidence="4">
    <location>
        <begin position="33"/>
        <end position="60"/>
    </location>
</feature>
<dbReference type="EMBL" id="CAJOBC010002214">
    <property type="protein sequence ID" value="CAF3721652.1"/>
    <property type="molecule type" value="Genomic_DNA"/>
</dbReference>
<comment type="similarity">
    <text evidence="1">Belongs to the ODC antizyme family.</text>
</comment>
<dbReference type="GO" id="GO:0045732">
    <property type="term" value="P:positive regulation of protein catabolic process"/>
    <property type="evidence" value="ECO:0007669"/>
    <property type="project" value="TreeGrafter"/>
</dbReference>
<dbReference type="InterPro" id="IPR000727">
    <property type="entry name" value="T_SNARE_dom"/>
</dbReference>
<dbReference type="Pfam" id="PF00835">
    <property type="entry name" value="SNAP-25"/>
    <property type="match status" value="1"/>
</dbReference>
<evidence type="ECO:0000313" key="7">
    <source>
        <dbReference type="EMBL" id="CAF0848624.1"/>
    </source>
</evidence>
<dbReference type="InterPro" id="IPR002993">
    <property type="entry name" value="ODC_AZ"/>
</dbReference>
<dbReference type="PANTHER" id="PTHR10279:SF10">
    <property type="entry name" value="ORNITHINE DECARBOXYLASE ANTIZYME"/>
    <property type="match status" value="1"/>
</dbReference>
<dbReference type="OrthoDB" id="18679at2759"/>
<evidence type="ECO:0000259" key="6">
    <source>
        <dbReference type="PROSITE" id="PS50192"/>
    </source>
</evidence>
<dbReference type="PANTHER" id="PTHR10279">
    <property type="entry name" value="ORNITHINE DECARBOXYLASE ANTIZYME"/>
    <property type="match status" value="1"/>
</dbReference>
<dbReference type="SUPFAM" id="SSF55729">
    <property type="entry name" value="Acyl-CoA N-acyltransferases (Nat)"/>
    <property type="match status" value="1"/>
</dbReference>
<dbReference type="AlphaFoldDB" id="A0A814CJP4"/>
<evidence type="ECO:0000256" key="5">
    <source>
        <dbReference type="SAM" id="MobiDB-lite"/>
    </source>
</evidence>
<keyword evidence="4" id="KW-0175">Coiled coil</keyword>